<dbReference type="EMBL" id="JAMKFB020000022">
    <property type="protein sequence ID" value="KAL0160565.1"/>
    <property type="molecule type" value="Genomic_DNA"/>
</dbReference>
<evidence type="ECO:0000313" key="3">
    <source>
        <dbReference type="Proteomes" id="UP001529510"/>
    </source>
</evidence>
<sequence>WGNTPMDEAIHFGHHDVVTILQDYHNTYSPKETTADTEKETAEKNLDGML</sequence>
<gene>
    <name evidence="2" type="ORF">M9458_044290</name>
</gene>
<organism evidence="2 3">
    <name type="scientific">Cirrhinus mrigala</name>
    <name type="common">Mrigala</name>
    <dbReference type="NCBI Taxonomy" id="683832"/>
    <lineage>
        <taxon>Eukaryota</taxon>
        <taxon>Metazoa</taxon>
        <taxon>Chordata</taxon>
        <taxon>Craniata</taxon>
        <taxon>Vertebrata</taxon>
        <taxon>Euteleostomi</taxon>
        <taxon>Actinopterygii</taxon>
        <taxon>Neopterygii</taxon>
        <taxon>Teleostei</taxon>
        <taxon>Ostariophysi</taxon>
        <taxon>Cypriniformes</taxon>
        <taxon>Cyprinidae</taxon>
        <taxon>Labeoninae</taxon>
        <taxon>Labeonini</taxon>
        <taxon>Cirrhinus</taxon>
    </lineage>
</organism>
<feature type="compositionally biased region" description="Basic and acidic residues" evidence="1">
    <location>
        <begin position="33"/>
        <end position="50"/>
    </location>
</feature>
<name>A0ABD0NEW4_CIRMR</name>
<dbReference type="Proteomes" id="UP001529510">
    <property type="component" value="Unassembled WGS sequence"/>
</dbReference>
<dbReference type="AlphaFoldDB" id="A0ABD0NEW4"/>
<feature type="region of interest" description="Disordered" evidence="1">
    <location>
        <begin position="29"/>
        <end position="50"/>
    </location>
</feature>
<accession>A0ABD0NEW4</accession>
<keyword evidence="3" id="KW-1185">Reference proteome</keyword>
<comment type="caution">
    <text evidence="2">The sequence shown here is derived from an EMBL/GenBank/DDBJ whole genome shotgun (WGS) entry which is preliminary data.</text>
</comment>
<reference evidence="2 3" key="1">
    <citation type="submission" date="2024-05" db="EMBL/GenBank/DDBJ databases">
        <title>Genome sequencing and assembly of Indian major carp, Cirrhinus mrigala (Hamilton, 1822).</title>
        <authorList>
            <person name="Mohindra V."/>
            <person name="Chowdhury L.M."/>
            <person name="Lal K."/>
            <person name="Jena J.K."/>
        </authorList>
    </citation>
    <scope>NUCLEOTIDE SEQUENCE [LARGE SCALE GENOMIC DNA]</scope>
    <source>
        <strain evidence="2">CM1030</strain>
        <tissue evidence="2">Blood</tissue>
    </source>
</reference>
<evidence type="ECO:0000256" key="1">
    <source>
        <dbReference type="SAM" id="MobiDB-lite"/>
    </source>
</evidence>
<evidence type="ECO:0000313" key="2">
    <source>
        <dbReference type="EMBL" id="KAL0160565.1"/>
    </source>
</evidence>
<feature type="non-terminal residue" evidence="2">
    <location>
        <position position="1"/>
    </location>
</feature>
<protein>
    <submittedName>
        <fullName evidence="2">Uncharacterized protein</fullName>
    </submittedName>
</protein>
<proteinExistence type="predicted"/>